<dbReference type="AlphaFoldDB" id="A0A923NE63"/>
<feature type="region of interest" description="Disordered" evidence="1">
    <location>
        <begin position="365"/>
        <end position="392"/>
    </location>
</feature>
<dbReference type="RefSeq" id="WP_249286482.1">
    <property type="nucleotide sequence ID" value="NZ_JACRWC010000044.1"/>
</dbReference>
<organism evidence="2 3">
    <name type="scientific">Lentihominibacter faecis</name>
    <dbReference type="NCBI Taxonomy" id="2764712"/>
    <lineage>
        <taxon>Bacteria</taxon>
        <taxon>Bacillati</taxon>
        <taxon>Bacillota</taxon>
        <taxon>Clostridia</taxon>
        <taxon>Peptostreptococcales</taxon>
        <taxon>Anaerovoracaceae</taxon>
        <taxon>Lentihominibacter</taxon>
    </lineage>
</organism>
<accession>A0A923NE63</accession>
<keyword evidence="3" id="KW-1185">Reference proteome</keyword>
<evidence type="ECO:0000313" key="3">
    <source>
        <dbReference type="Proteomes" id="UP000644115"/>
    </source>
</evidence>
<dbReference type="InterPro" id="IPR024499">
    <property type="entry name" value="Mbeg1-like"/>
</dbReference>
<dbReference type="SUPFAM" id="SSF53474">
    <property type="entry name" value="alpha/beta-Hydrolases"/>
    <property type="match status" value="1"/>
</dbReference>
<dbReference type="Pfam" id="PF11187">
    <property type="entry name" value="Mbeg1-like"/>
    <property type="match status" value="1"/>
</dbReference>
<evidence type="ECO:0000313" key="2">
    <source>
        <dbReference type="EMBL" id="MBC5998997.1"/>
    </source>
</evidence>
<dbReference type="EMBL" id="JACRWC010000044">
    <property type="protein sequence ID" value="MBC5998997.1"/>
    <property type="molecule type" value="Genomic_DNA"/>
</dbReference>
<name>A0A923NE63_9FIRM</name>
<dbReference type="InterPro" id="IPR029058">
    <property type="entry name" value="AB_hydrolase_fold"/>
</dbReference>
<sequence>MNNIVSYAKEHMESFDVRPLNRVDSLILSELSYFQLPQELSKARGWRGVRLAELFRAECFEQMFDGVWDGESCRQLLTALSASPRFRDIHVMGYREQSNVADEKQFAAVTFRLSKRLFYVAFRGTDATPVGWKEDFNMAFQYPVPSQEAAAAYLNEAAFHCRGRLLAGGHSKGGNLAVYAAANCGKRARKRIEKIYSHDGPGFAQEVLESDLFQAVLTRIEKTVPQSSLIGMLFENQEDFTIVKSRGIGLLQHDPYSWVVEDGDFTYPDRLTADARYLDRTLNQWIRSLSQEDRERFVDGLYDLIEENGIKSFTEIRDDWRKNIPALVHSVTHMDEDTKEFMQRSLKELAAMSFQNITGIFRGKRGEETGVRRGAEKITEHERKQESKQGDK</sequence>
<dbReference type="Proteomes" id="UP000644115">
    <property type="component" value="Unassembled WGS sequence"/>
</dbReference>
<proteinExistence type="predicted"/>
<gene>
    <name evidence="2" type="ORF">H8876_03150</name>
</gene>
<reference evidence="2" key="1">
    <citation type="submission" date="2020-08" db="EMBL/GenBank/DDBJ databases">
        <authorList>
            <person name="Liu C."/>
            <person name="Sun Q."/>
        </authorList>
    </citation>
    <scope>NUCLEOTIDE SEQUENCE</scope>
    <source>
        <strain evidence="2">BX16</strain>
    </source>
</reference>
<comment type="caution">
    <text evidence="2">The sequence shown here is derived from an EMBL/GenBank/DDBJ whole genome shotgun (WGS) entry which is preliminary data.</text>
</comment>
<protein>
    <submittedName>
        <fullName evidence="2">DUF2974 domain-containing protein</fullName>
    </submittedName>
</protein>
<evidence type="ECO:0000256" key="1">
    <source>
        <dbReference type="SAM" id="MobiDB-lite"/>
    </source>
</evidence>